<dbReference type="InterPro" id="IPR045394">
    <property type="entry name" value="Abhydrolase_dom"/>
</dbReference>
<comment type="caution">
    <text evidence="3">The sequence shown here is derived from an EMBL/GenBank/DDBJ whole genome shotgun (WGS) entry which is preliminary data.</text>
</comment>
<feature type="domain" description="Alpha/beta hydrolase" evidence="2">
    <location>
        <begin position="258"/>
        <end position="636"/>
    </location>
</feature>
<evidence type="ECO:0000313" key="4">
    <source>
        <dbReference type="Proteomes" id="UP001174909"/>
    </source>
</evidence>
<proteinExistence type="predicted"/>
<name>A0AA35WWN5_GEOBA</name>
<evidence type="ECO:0000259" key="2">
    <source>
        <dbReference type="Pfam" id="PF20091"/>
    </source>
</evidence>
<keyword evidence="4" id="KW-1185">Reference proteome</keyword>
<dbReference type="AlphaFoldDB" id="A0AA35WWN5"/>
<dbReference type="EMBL" id="CASHTH010002811">
    <property type="protein sequence ID" value="CAI8035604.1"/>
    <property type="molecule type" value="Genomic_DNA"/>
</dbReference>
<evidence type="ECO:0000256" key="1">
    <source>
        <dbReference type="SAM" id="MobiDB-lite"/>
    </source>
</evidence>
<dbReference type="Proteomes" id="UP001174909">
    <property type="component" value="Unassembled WGS sequence"/>
</dbReference>
<reference evidence="3" key="1">
    <citation type="submission" date="2023-03" db="EMBL/GenBank/DDBJ databases">
        <authorList>
            <person name="Steffen K."/>
            <person name="Cardenas P."/>
        </authorList>
    </citation>
    <scope>NUCLEOTIDE SEQUENCE</scope>
</reference>
<protein>
    <recommendedName>
        <fullName evidence="2">Alpha/beta hydrolase domain-containing protein</fullName>
    </recommendedName>
</protein>
<organism evidence="3 4">
    <name type="scientific">Geodia barretti</name>
    <name type="common">Barrett's horny sponge</name>
    <dbReference type="NCBI Taxonomy" id="519541"/>
    <lineage>
        <taxon>Eukaryota</taxon>
        <taxon>Metazoa</taxon>
        <taxon>Porifera</taxon>
        <taxon>Demospongiae</taxon>
        <taxon>Heteroscleromorpha</taxon>
        <taxon>Tetractinellida</taxon>
        <taxon>Astrophorina</taxon>
        <taxon>Geodiidae</taxon>
        <taxon>Geodia</taxon>
    </lineage>
</organism>
<feature type="region of interest" description="Disordered" evidence="1">
    <location>
        <begin position="324"/>
        <end position="360"/>
    </location>
</feature>
<gene>
    <name evidence="3" type="ORF">GBAR_LOCUS19948</name>
</gene>
<evidence type="ECO:0000313" key="3">
    <source>
        <dbReference type="EMBL" id="CAI8035604.1"/>
    </source>
</evidence>
<dbReference type="Pfam" id="PF20091">
    <property type="entry name" value="Abhydrolase_10"/>
    <property type="match status" value="1"/>
</dbReference>
<sequence length="660" mass="71610">MAVTRLEVHSIRPFAGGSIFGETGPYRQIDGLVHLAVDPDNPANEVITDINLAPRDAAGRVHCSADFTILQPEDPSRGSHRIVFDVVNRGNPTILTNLNSAGQRLGAGNGFLMRHGYTVVWCGWQYDVPPGTPTLVKAYVPEALNPDGSSISGRIAIGFQPHAVTCTHTLADRLHRPHPTSDIDDPDATLVVREHQDGPAEAIPRDQWSFARLDGEEVVADSRSVYLAAGFQPGKVYEITYTTTGADVVGMGMLGPRDLVSFLRYGSAEAGNPCAGDIEYAFTFGRSQSGGFLRRFLYCGLTQDEEDRPVFEGLIPLVAGSGRGEMNQRFGQPSTPARPSAGRSFPFHDTLQTDPDSGRTDGLLARLDAAGKTPRVLLTNTSAEYWSGHASLIHTTMDGTADLGPSDNVRIYHYAGTQHGPGQLNLFDVDVREGPRGQQLDNSVDYRPLLRAALKNVERWVTEGSEPPASRHPRLDDGTAVPAPNLEATFRAIPEVNFPEVLKHVYRADFGPEAHNGLVQPAPGSGEPYPNFVPAVDSDGNEVTGIRLPDVTVPLATYAGWNLRHPDSGAPGQIMPQIGSTIPFPATRADREASGDPRLSIEERYASREEFLDKVRQEGEKLVAEGYMLAEDLDTVKEQASQRYDSLIARRSEVPAATDD</sequence>
<accession>A0AA35WWN5</accession>